<dbReference type="EnsemblPlants" id="PGSC0003DMT400089924">
    <property type="protein sequence ID" value="PGSC0003DMT400089924"/>
    <property type="gene ID" value="PGSC0003DMG400039495"/>
</dbReference>
<dbReference type="InParanoid" id="M1DJ77"/>
<dbReference type="Gramene" id="PGSC0003DMT400089924">
    <property type="protein sequence ID" value="PGSC0003DMT400089924"/>
    <property type="gene ID" value="PGSC0003DMG400039495"/>
</dbReference>
<reference evidence="3" key="1">
    <citation type="journal article" date="2011" name="Nature">
        <title>Genome sequence and analysis of the tuber crop potato.</title>
        <authorList>
            <consortium name="The Potato Genome Sequencing Consortium"/>
        </authorList>
    </citation>
    <scope>NUCLEOTIDE SEQUENCE [LARGE SCALE GENOMIC DNA]</scope>
    <source>
        <strain evidence="3">cv. DM1-3 516 R44</strain>
    </source>
</reference>
<feature type="region of interest" description="Disordered" evidence="1">
    <location>
        <begin position="45"/>
        <end position="80"/>
    </location>
</feature>
<protein>
    <submittedName>
        <fullName evidence="2">Uncharacterized protein</fullName>
    </submittedName>
</protein>
<evidence type="ECO:0000256" key="1">
    <source>
        <dbReference type="SAM" id="MobiDB-lite"/>
    </source>
</evidence>
<feature type="region of interest" description="Disordered" evidence="1">
    <location>
        <begin position="1"/>
        <end position="23"/>
    </location>
</feature>
<dbReference type="PaxDb" id="4113-PGSC0003DMT400089924"/>
<organism evidence="2 3">
    <name type="scientific">Solanum tuberosum</name>
    <name type="common">Potato</name>
    <dbReference type="NCBI Taxonomy" id="4113"/>
    <lineage>
        <taxon>Eukaryota</taxon>
        <taxon>Viridiplantae</taxon>
        <taxon>Streptophyta</taxon>
        <taxon>Embryophyta</taxon>
        <taxon>Tracheophyta</taxon>
        <taxon>Spermatophyta</taxon>
        <taxon>Magnoliopsida</taxon>
        <taxon>eudicotyledons</taxon>
        <taxon>Gunneridae</taxon>
        <taxon>Pentapetalae</taxon>
        <taxon>asterids</taxon>
        <taxon>lamiids</taxon>
        <taxon>Solanales</taxon>
        <taxon>Solanaceae</taxon>
        <taxon>Solanoideae</taxon>
        <taxon>Solaneae</taxon>
        <taxon>Solanum</taxon>
    </lineage>
</organism>
<name>M1DJ77_SOLTU</name>
<keyword evidence="3" id="KW-1185">Reference proteome</keyword>
<evidence type="ECO:0000313" key="2">
    <source>
        <dbReference type="EnsemblPlants" id="PGSC0003DMT400089924"/>
    </source>
</evidence>
<evidence type="ECO:0000313" key="3">
    <source>
        <dbReference type="Proteomes" id="UP000011115"/>
    </source>
</evidence>
<feature type="compositionally biased region" description="Basic and acidic residues" evidence="1">
    <location>
        <begin position="10"/>
        <end position="22"/>
    </location>
</feature>
<reference evidence="2" key="2">
    <citation type="submission" date="2015-06" db="UniProtKB">
        <authorList>
            <consortium name="EnsemblPlants"/>
        </authorList>
    </citation>
    <scope>IDENTIFICATION</scope>
    <source>
        <strain evidence="2">DM1-3 516 R44</strain>
    </source>
</reference>
<dbReference type="Proteomes" id="UP000011115">
    <property type="component" value="Unassembled WGS sequence"/>
</dbReference>
<proteinExistence type="predicted"/>
<sequence length="103" mass="11760">MDTTSQKVTKKAEKNEENEGMRIAESTWQVAERSHFAFCSSVLSPEGKDQVRGKREQSVHRRDVSRGNTMSPNDPEHDDVEGWYKTAMNYIKGRITELIGNSE</sequence>
<accession>M1DJ77</accession>
<dbReference type="AlphaFoldDB" id="M1DJ77"/>
<feature type="compositionally biased region" description="Basic and acidic residues" evidence="1">
    <location>
        <begin position="46"/>
        <end position="65"/>
    </location>
</feature>
<dbReference type="HOGENOM" id="CLU_133510_0_1_1"/>